<evidence type="ECO:0000313" key="5">
    <source>
        <dbReference type="EMBL" id="CAB5231593.1"/>
    </source>
</evidence>
<feature type="region of interest" description="Disordered" evidence="1">
    <location>
        <begin position="62"/>
        <end position="83"/>
    </location>
</feature>
<protein>
    <submittedName>
        <fullName evidence="2">Uncharacterized protein</fullName>
    </submittedName>
</protein>
<evidence type="ECO:0000313" key="2">
    <source>
        <dbReference type="EMBL" id="CAB4174008.1"/>
    </source>
</evidence>
<evidence type="ECO:0000313" key="3">
    <source>
        <dbReference type="EMBL" id="CAB4184443.1"/>
    </source>
</evidence>
<name>A0A6J5PY75_9CAUD</name>
<dbReference type="EMBL" id="LR797071">
    <property type="protein sequence ID" value="CAB4184443.1"/>
    <property type="molecule type" value="Genomic_DNA"/>
</dbReference>
<organism evidence="2">
    <name type="scientific">uncultured Caudovirales phage</name>
    <dbReference type="NCBI Taxonomy" id="2100421"/>
    <lineage>
        <taxon>Viruses</taxon>
        <taxon>Duplodnaviria</taxon>
        <taxon>Heunggongvirae</taxon>
        <taxon>Uroviricota</taxon>
        <taxon>Caudoviricetes</taxon>
        <taxon>Peduoviridae</taxon>
        <taxon>Maltschvirus</taxon>
        <taxon>Maltschvirus maltsch</taxon>
    </lineage>
</organism>
<dbReference type="EMBL" id="LR796919">
    <property type="protein sequence ID" value="CAB4174008.1"/>
    <property type="molecule type" value="Genomic_DNA"/>
</dbReference>
<accession>A0A6J5PY75</accession>
<sequence>MEYFVVYRPGQPNTWHITSSAGFYEIALTPIAVLAAIGRDAEQYDTEAEDIEFSVRWINTPEGFESPDPEDMPEVIPGSGLAN</sequence>
<evidence type="ECO:0000313" key="4">
    <source>
        <dbReference type="EMBL" id="CAB4192679.1"/>
    </source>
</evidence>
<dbReference type="EMBL" id="LR798428">
    <property type="protein sequence ID" value="CAB5231593.1"/>
    <property type="molecule type" value="Genomic_DNA"/>
</dbReference>
<proteinExistence type="predicted"/>
<evidence type="ECO:0000256" key="1">
    <source>
        <dbReference type="SAM" id="MobiDB-lite"/>
    </source>
</evidence>
<gene>
    <name evidence="3" type="ORF">UFOVP1131_5</name>
    <name evidence="4" type="ORF">UFOVP1245_58</name>
    <name evidence="5" type="ORF">UFOVP1582_120</name>
    <name evidence="2" type="ORF">UFOVP966_19</name>
</gene>
<dbReference type="EMBL" id="LR797185">
    <property type="protein sequence ID" value="CAB4192679.1"/>
    <property type="molecule type" value="Genomic_DNA"/>
</dbReference>
<reference evidence="2" key="1">
    <citation type="submission" date="2020-05" db="EMBL/GenBank/DDBJ databases">
        <authorList>
            <person name="Chiriac C."/>
            <person name="Salcher M."/>
            <person name="Ghai R."/>
            <person name="Kavagutti S V."/>
        </authorList>
    </citation>
    <scope>NUCLEOTIDE SEQUENCE</scope>
</reference>